<dbReference type="GO" id="GO:0005886">
    <property type="term" value="C:plasma membrane"/>
    <property type="evidence" value="ECO:0007669"/>
    <property type="project" value="UniProtKB-SubCell"/>
</dbReference>
<evidence type="ECO:0000256" key="1">
    <source>
        <dbReference type="ARBA" id="ARBA00002512"/>
    </source>
</evidence>
<evidence type="ECO:0000256" key="3">
    <source>
        <dbReference type="ARBA" id="ARBA00010780"/>
    </source>
</evidence>
<evidence type="ECO:0000256" key="10">
    <source>
        <dbReference type="RuleBase" id="RU366035"/>
    </source>
</evidence>
<evidence type="ECO:0000256" key="9">
    <source>
        <dbReference type="ARBA" id="ARBA00023180"/>
    </source>
</evidence>
<reference evidence="12" key="1">
    <citation type="journal article" date="2022" name="New Phytol.">
        <title>Evolutionary transition to the ectomycorrhizal habit in the genomes of a hyperdiverse lineage of mushroom-forming fungi.</title>
        <authorList>
            <person name="Looney B."/>
            <person name="Miyauchi S."/>
            <person name="Morin E."/>
            <person name="Drula E."/>
            <person name="Courty P.E."/>
            <person name="Kohler A."/>
            <person name="Kuo A."/>
            <person name="LaButti K."/>
            <person name="Pangilinan J."/>
            <person name="Lipzen A."/>
            <person name="Riley R."/>
            <person name="Andreopoulos W."/>
            <person name="He G."/>
            <person name="Johnson J."/>
            <person name="Nolan M."/>
            <person name="Tritt A."/>
            <person name="Barry K.W."/>
            <person name="Grigoriev I.V."/>
            <person name="Nagy L.G."/>
            <person name="Hibbett D."/>
            <person name="Henrissat B."/>
            <person name="Matheny P.B."/>
            <person name="Labbe J."/>
            <person name="Martin F.M."/>
        </authorList>
    </citation>
    <scope>NUCLEOTIDE SEQUENCE</scope>
    <source>
        <strain evidence="12">BPL690</strain>
    </source>
</reference>
<feature type="compositionally biased region" description="Basic residues" evidence="11">
    <location>
        <begin position="766"/>
        <end position="775"/>
    </location>
</feature>
<evidence type="ECO:0000256" key="2">
    <source>
        <dbReference type="ARBA" id="ARBA00004651"/>
    </source>
</evidence>
<gene>
    <name evidence="12" type="ORF">B0F90DRAFT_1626461</name>
</gene>
<keyword evidence="8 10" id="KW-0472">Membrane</keyword>
<keyword evidence="5 10" id="KW-0812">Transmembrane</keyword>
<dbReference type="AlphaFoldDB" id="A0AAD4QPP6"/>
<evidence type="ECO:0000256" key="5">
    <source>
        <dbReference type="ARBA" id="ARBA00022692"/>
    </source>
</evidence>
<comment type="similarity">
    <text evidence="3 10">Belongs to the PRM1 family.</text>
</comment>
<evidence type="ECO:0000313" key="13">
    <source>
        <dbReference type="Proteomes" id="UP001203297"/>
    </source>
</evidence>
<dbReference type="Proteomes" id="UP001203297">
    <property type="component" value="Unassembled WGS sequence"/>
</dbReference>
<keyword evidence="9" id="KW-0325">Glycoprotein</keyword>
<comment type="caution">
    <text evidence="10">Lacks conserved residue(s) required for the propagation of feature annotation.</text>
</comment>
<keyword evidence="7 10" id="KW-1133">Transmembrane helix</keyword>
<evidence type="ECO:0000256" key="6">
    <source>
        <dbReference type="ARBA" id="ARBA00022971"/>
    </source>
</evidence>
<evidence type="ECO:0000256" key="11">
    <source>
        <dbReference type="SAM" id="MobiDB-lite"/>
    </source>
</evidence>
<dbReference type="EMBL" id="WTXG01000008">
    <property type="protein sequence ID" value="KAI0303569.1"/>
    <property type="molecule type" value="Genomic_DNA"/>
</dbReference>
<dbReference type="GO" id="GO:0043332">
    <property type="term" value="C:mating projection tip"/>
    <property type="evidence" value="ECO:0007669"/>
    <property type="project" value="UniProtKB-UniRule"/>
</dbReference>
<evidence type="ECO:0000313" key="12">
    <source>
        <dbReference type="EMBL" id="KAI0303569.1"/>
    </source>
</evidence>
<feature type="transmembrane region" description="Helical" evidence="10">
    <location>
        <begin position="415"/>
        <end position="437"/>
    </location>
</feature>
<dbReference type="PANTHER" id="PTHR31030:SF1">
    <property type="entry name" value="PLASMA MEMBRANE FUSION PROTEIN PRM1"/>
    <property type="match status" value="1"/>
</dbReference>
<keyword evidence="4 10" id="KW-1003">Cell membrane</keyword>
<feature type="transmembrane region" description="Helical" evidence="10">
    <location>
        <begin position="309"/>
        <end position="328"/>
    </location>
</feature>
<feature type="transmembrane region" description="Helical" evidence="10">
    <location>
        <begin position="34"/>
        <end position="55"/>
    </location>
</feature>
<comment type="function">
    <text evidence="1 10">Involved in cell fusion during mating by stabilizing the plasma membrane fusion event.</text>
</comment>
<evidence type="ECO:0000256" key="7">
    <source>
        <dbReference type="ARBA" id="ARBA00022989"/>
    </source>
</evidence>
<dbReference type="PANTHER" id="PTHR31030">
    <property type="entry name" value="PLASMA MEMBRANE FUSION PROTEIN PRM1"/>
    <property type="match status" value="1"/>
</dbReference>
<comment type="caution">
    <text evidence="12">The sequence shown here is derived from an EMBL/GenBank/DDBJ whole genome shotgun (WGS) entry which is preliminary data.</text>
</comment>
<dbReference type="GO" id="GO:0032220">
    <property type="term" value="P:plasma membrane fusion involved in cytogamy"/>
    <property type="evidence" value="ECO:0007669"/>
    <property type="project" value="TreeGrafter"/>
</dbReference>
<evidence type="ECO:0000256" key="4">
    <source>
        <dbReference type="ARBA" id="ARBA00022475"/>
    </source>
</evidence>
<keyword evidence="13" id="KW-1185">Reference proteome</keyword>
<organism evidence="12 13">
    <name type="scientific">Multifurca ochricompacta</name>
    <dbReference type="NCBI Taxonomy" id="376703"/>
    <lineage>
        <taxon>Eukaryota</taxon>
        <taxon>Fungi</taxon>
        <taxon>Dikarya</taxon>
        <taxon>Basidiomycota</taxon>
        <taxon>Agaricomycotina</taxon>
        <taxon>Agaricomycetes</taxon>
        <taxon>Russulales</taxon>
        <taxon>Russulaceae</taxon>
        <taxon>Multifurca</taxon>
    </lineage>
</organism>
<protein>
    <recommendedName>
        <fullName evidence="10">Plasma membrane fusion protein PRM1</fullName>
    </recommendedName>
</protein>
<name>A0AAD4QPP6_9AGAM</name>
<proteinExistence type="inferred from homology"/>
<sequence>MSIAPPPARWMSPPPVYDSRTTVSKSGLTPYLQLPHILSLTWLAYPFLSLLFIAFRLQLSSDSAQTAVSNAKGELLTSCQAAQQAASSAASMPRFMAIATNDQIADAVNASMNGAREALVLSLTVMEAIINFVVDIYRSTFLCFLELIVRGGLSLIIGATQEINTFLTNTFSSLRTSIQNDVTTANSAIQTAIDGINKVNPFGNIKAPQFSIPSLDSLQNVTLPTDFQDALTKLNASIPSVSVLKDTVNNLLDTPFEAVKKDINDTFAGISFNSSVLPVPDRSALTFCDNMDTSVIDDLGHDLLHITKIGIILVAILAVVLLAGYFLLEWYKWLFLKRHLEYTRQAWMSDPAVVHLGPAIAPTITLSDHNLLMLQADSAHPLLTRLANRISAILHLTPSQHINLSWFFHYVFHPPALACFLIGFFGILSVQLQLLAVAPLEAKFHDRTNAAVSDFSGTIFTSLNQSMYDQSALYANGINNHIDNIQSTINDGLFGWVNGTTTTLNNTINTFYSDLQNAVSTLFNGTILEQPAQDFIKCLIGSKVDAIEEALTFLHDHLHVDISRVNESILVLSPDEVNAATRPIATAAVGSTDGSNGGLVGRLINTYVQSLRKERVMFAIFLGLWALVVLMALVIIFWHSYGCGILHSRRKRKFQRDQRTGFNKIMIPFRGEEPKKEAKSIPQQTILSPSSIRLIDPNHPEHLHPLSNLTPAATKSFDSFFDHTSPATAQPPETGGVMRALSRKLRGDSSWRKRMTDSLRGDKAATRKSFRKAHRPQLAISTERAASVRNYTLPEIERASPSMANVSHELKSAWSLSPDTARIQINPGARRKPSVPVSVGEVESGAPSPAAVVHTHLAVPLHYGFARSAPARKVYLAPSPTVPPIPIRRPPVPAQVFNPFSTPFDDDAKVVTPVTAESMAGFSFVPLSAKEGSPETSFTTGRAL</sequence>
<evidence type="ECO:0000256" key="8">
    <source>
        <dbReference type="ARBA" id="ARBA00023136"/>
    </source>
</evidence>
<feature type="region of interest" description="Disordered" evidence="11">
    <location>
        <begin position="757"/>
        <end position="778"/>
    </location>
</feature>
<feature type="transmembrane region" description="Helical" evidence="10">
    <location>
        <begin position="616"/>
        <end position="641"/>
    </location>
</feature>
<accession>A0AAD4QPP6</accession>
<dbReference type="InterPro" id="IPR026777">
    <property type="entry name" value="PRM1"/>
</dbReference>
<comment type="subcellular location">
    <subcellularLocation>
        <location evidence="2 10">Cell membrane</location>
        <topology evidence="2 10">Multi-pass membrane protein</topology>
    </subcellularLocation>
</comment>
<keyword evidence="6 10" id="KW-0184">Conjugation</keyword>